<reference evidence="4" key="1">
    <citation type="journal article" date="2016" name="Nat. Commun.">
        <title>Genome analysis of three Pneumocystis species reveals adaptation mechanisms to life exclusively in mammalian hosts.</title>
        <authorList>
            <person name="Ma L."/>
            <person name="Chen Z."/>
            <person name="Huang D.W."/>
            <person name="Kutty G."/>
            <person name="Ishihara M."/>
            <person name="Wang H."/>
            <person name="Abouelleil A."/>
            <person name="Bishop L."/>
            <person name="Davey E."/>
            <person name="Deng R."/>
            <person name="Deng X."/>
            <person name="Fan L."/>
            <person name="Fantoni G."/>
            <person name="Fitzgerald M."/>
            <person name="Gogineni E."/>
            <person name="Goldberg J.M."/>
            <person name="Handley G."/>
            <person name="Hu X."/>
            <person name="Huber C."/>
            <person name="Jiao X."/>
            <person name="Jones K."/>
            <person name="Levin J.Z."/>
            <person name="Liu Y."/>
            <person name="Macdonald P."/>
            <person name="Melnikov A."/>
            <person name="Raley C."/>
            <person name="Sassi M."/>
            <person name="Sherman B.T."/>
            <person name="Song X."/>
            <person name="Sykes S."/>
            <person name="Tran B."/>
            <person name="Walsh L."/>
            <person name="Xia Y."/>
            <person name="Yang J."/>
            <person name="Young S."/>
            <person name="Zeng Q."/>
            <person name="Zheng X."/>
            <person name="Stephens R."/>
            <person name="Nusbaum C."/>
            <person name="Birren B.W."/>
            <person name="Azadi P."/>
            <person name="Lempicki R.A."/>
            <person name="Cuomo C.A."/>
            <person name="Kovacs J.A."/>
        </authorList>
    </citation>
    <scope>NUCLEOTIDE SEQUENCE [LARGE SCALE GENOMIC DNA]</scope>
    <source>
        <strain evidence="4">B80</strain>
    </source>
</reference>
<comment type="function">
    <text evidence="2">Negative regulator of cell wall integrity (CWI) in unstressed cells, probably by inhibiting protein kinase ksg1/ppk21 activity and regulating their downstream CWI pathways pck2-MAP kinase pathway and protein kinase gad8 pathway. Activity may be regulated by the transient increase of sphingolipid long chain bases (LCBs) during heat stress.</text>
</comment>
<dbReference type="OrthoDB" id="5599269at2759"/>
<evidence type="ECO:0000313" key="3">
    <source>
        <dbReference type="EMBL" id="KTW31649.1"/>
    </source>
</evidence>
<gene>
    <name evidence="3" type="ORF">T552_00288</name>
</gene>
<keyword evidence="1" id="KW-0597">Phosphoprotein</keyword>
<dbReference type="PANTHER" id="PTHR31962">
    <property type="entry name" value="SPHINGOLIPID LONG CHAIN BASE-RESPONSIVE PROTEIN PIL1"/>
    <property type="match status" value="1"/>
</dbReference>
<evidence type="ECO:0000256" key="2">
    <source>
        <dbReference type="ARBA" id="ARBA00053166"/>
    </source>
</evidence>
<dbReference type="Proteomes" id="UP000054454">
    <property type="component" value="Unassembled WGS sequence"/>
</dbReference>
<dbReference type="EMBL" id="LFVZ01000001">
    <property type="protein sequence ID" value="KTW31649.1"/>
    <property type="molecule type" value="Genomic_DNA"/>
</dbReference>
<dbReference type="InterPro" id="IPR027267">
    <property type="entry name" value="AH/BAR_dom_sf"/>
</dbReference>
<dbReference type="PANTHER" id="PTHR31962:SF1">
    <property type="entry name" value="SPHINGOLIPID LONG CHAIN BASE-RESPONSIVE PROTEIN PIL1"/>
    <property type="match status" value="1"/>
</dbReference>
<dbReference type="GO" id="GO:0006897">
    <property type="term" value="P:endocytosis"/>
    <property type="evidence" value="ECO:0007669"/>
    <property type="project" value="TreeGrafter"/>
</dbReference>
<dbReference type="GO" id="GO:0008289">
    <property type="term" value="F:lipid binding"/>
    <property type="evidence" value="ECO:0007669"/>
    <property type="project" value="TreeGrafter"/>
</dbReference>
<dbReference type="GeneID" id="28935105"/>
<protein>
    <recommendedName>
        <fullName evidence="5">Sphingolipid long chain base-responsive protein PIL1</fullName>
    </recommendedName>
</protein>
<evidence type="ECO:0000256" key="1">
    <source>
        <dbReference type="ARBA" id="ARBA00022553"/>
    </source>
</evidence>
<dbReference type="Gene3D" id="1.20.1270.60">
    <property type="entry name" value="Arfaptin homology (AH) domain/BAR domain"/>
    <property type="match status" value="1"/>
</dbReference>
<dbReference type="GO" id="GO:0005886">
    <property type="term" value="C:plasma membrane"/>
    <property type="evidence" value="ECO:0007669"/>
    <property type="project" value="TreeGrafter"/>
</dbReference>
<sequence>MHRTYSVRSTRTCGTSQANAFPLPVSSTKVSRFFGLKSIGHSFKKSSAAIFSPDLARRLAVLIKMEKNVMRSYELVGRERKEVAKQLSLWGEDCDDDISDITDKLGVLIYEIGELEDSFIDRYDQYRMTMKSIRNIEASVQPSRDKRQKLIDQIYMLKHKEPDSQKLLVLEQELVRIEASCLVAEAQLNNTTREKLKTAFTYQFDAIKEHSEKMALIAGYGKYLLELLDDSPITPGEARATYDGYEQSKQIIIDCENALSQWSFETSSIKPTISFHSKTGELTDSLSSQNKNLQNDSFWVSNIKDEKRPQELEESNKIILAA</sequence>
<comment type="caution">
    <text evidence="3">The sequence shown here is derived from an EMBL/GenBank/DDBJ whole genome shotgun (WGS) entry which is preliminary data.</text>
</comment>
<dbReference type="Pfam" id="PF13805">
    <property type="entry name" value="Pil1"/>
    <property type="match status" value="1"/>
</dbReference>
<dbReference type="VEuPathDB" id="FungiDB:T552_00288"/>
<organism evidence="3 4">
    <name type="scientific">Pneumocystis carinii (strain B80)</name>
    <name type="common">Rat pneumocystis pneumonia agent</name>
    <name type="synonym">Pneumocystis carinii f. sp. carinii</name>
    <dbReference type="NCBI Taxonomy" id="1408658"/>
    <lineage>
        <taxon>Eukaryota</taxon>
        <taxon>Fungi</taxon>
        <taxon>Dikarya</taxon>
        <taxon>Ascomycota</taxon>
        <taxon>Taphrinomycotina</taxon>
        <taxon>Pneumocystomycetes</taxon>
        <taxon>Pneumocystaceae</taxon>
        <taxon>Pneumocystis</taxon>
    </lineage>
</organism>
<keyword evidence="4" id="KW-1185">Reference proteome</keyword>
<dbReference type="AlphaFoldDB" id="A0A0W4ZTG1"/>
<dbReference type="InterPro" id="IPR028245">
    <property type="entry name" value="PIL1/LSP1"/>
</dbReference>
<proteinExistence type="predicted"/>
<dbReference type="RefSeq" id="XP_018227765.1">
    <property type="nucleotide sequence ID" value="XM_018368903.1"/>
</dbReference>
<evidence type="ECO:0008006" key="5">
    <source>
        <dbReference type="Google" id="ProtNLM"/>
    </source>
</evidence>
<name>A0A0W4ZTG1_PNEC8</name>
<dbReference type="GO" id="GO:0036286">
    <property type="term" value="C:eisosome filament"/>
    <property type="evidence" value="ECO:0007669"/>
    <property type="project" value="TreeGrafter"/>
</dbReference>
<dbReference type="GO" id="GO:0070941">
    <property type="term" value="P:eisosome assembly"/>
    <property type="evidence" value="ECO:0007669"/>
    <property type="project" value="TreeGrafter"/>
</dbReference>
<accession>A0A0W4ZTG1</accession>
<dbReference type="FunFam" id="1.20.1270.60:FF:000005">
    <property type="entry name" value="Sphingolipid long chain base-responsive pil1"/>
    <property type="match status" value="1"/>
</dbReference>
<evidence type="ECO:0000313" key="4">
    <source>
        <dbReference type="Proteomes" id="UP000054454"/>
    </source>
</evidence>